<name>A0A8T0UHI4_PANVG</name>
<gene>
    <name evidence="2" type="ORF">PVAP13_3NG177160</name>
</gene>
<feature type="compositionally biased region" description="Low complexity" evidence="1">
    <location>
        <begin position="80"/>
        <end position="89"/>
    </location>
</feature>
<evidence type="ECO:0000313" key="3">
    <source>
        <dbReference type="Proteomes" id="UP000823388"/>
    </source>
</evidence>
<evidence type="ECO:0000313" key="2">
    <source>
        <dbReference type="EMBL" id="KAG2620373.1"/>
    </source>
</evidence>
<dbReference type="AlphaFoldDB" id="A0A8T0UHI4"/>
<feature type="compositionally biased region" description="Basic and acidic residues" evidence="1">
    <location>
        <begin position="67"/>
        <end position="76"/>
    </location>
</feature>
<organism evidence="2 3">
    <name type="scientific">Panicum virgatum</name>
    <name type="common">Blackwell switchgrass</name>
    <dbReference type="NCBI Taxonomy" id="38727"/>
    <lineage>
        <taxon>Eukaryota</taxon>
        <taxon>Viridiplantae</taxon>
        <taxon>Streptophyta</taxon>
        <taxon>Embryophyta</taxon>
        <taxon>Tracheophyta</taxon>
        <taxon>Spermatophyta</taxon>
        <taxon>Magnoliopsida</taxon>
        <taxon>Liliopsida</taxon>
        <taxon>Poales</taxon>
        <taxon>Poaceae</taxon>
        <taxon>PACMAD clade</taxon>
        <taxon>Panicoideae</taxon>
        <taxon>Panicodae</taxon>
        <taxon>Paniceae</taxon>
        <taxon>Panicinae</taxon>
        <taxon>Panicum</taxon>
        <taxon>Panicum sect. Hiantes</taxon>
    </lineage>
</organism>
<comment type="caution">
    <text evidence="2">The sequence shown here is derived from an EMBL/GenBank/DDBJ whole genome shotgun (WGS) entry which is preliminary data.</text>
</comment>
<dbReference type="EMBL" id="CM029042">
    <property type="protein sequence ID" value="KAG2620373.1"/>
    <property type="molecule type" value="Genomic_DNA"/>
</dbReference>
<reference evidence="2" key="1">
    <citation type="submission" date="2020-05" db="EMBL/GenBank/DDBJ databases">
        <title>WGS assembly of Panicum virgatum.</title>
        <authorList>
            <person name="Lovell J.T."/>
            <person name="Jenkins J."/>
            <person name="Shu S."/>
            <person name="Juenger T.E."/>
            <person name="Schmutz J."/>
        </authorList>
    </citation>
    <scope>NUCLEOTIDE SEQUENCE</scope>
    <source>
        <strain evidence="2">AP13</strain>
    </source>
</reference>
<sequence length="100" mass="11472">MTREKKSWKKNELETWWPWRGERRDLLGRRRPWRWRALGSAGEEAALAMALDGRATGKKSRPRRRRDAGLAREIGEKVSSARGKSSAGARCRDAQPNTRA</sequence>
<keyword evidence="3" id="KW-1185">Reference proteome</keyword>
<protein>
    <submittedName>
        <fullName evidence="2">Uncharacterized protein</fullName>
    </submittedName>
</protein>
<feature type="region of interest" description="Disordered" evidence="1">
    <location>
        <begin position="52"/>
        <end position="100"/>
    </location>
</feature>
<dbReference type="Proteomes" id="UP000823388">
    <property type="component" value="Chromosome 3N"/>
</dbReference>
<accession>A0A8T0UHI4</accession>
<evidence type="ECO:0000256" key="1">
    <source>
        <dbReference type="SAM" id="MobiDB-lite"/>
    </source>
</evidence>
<proteinExistence type="predicted"/>
<feature type="compositionally biased region" description="Basic residues" evidence="1">
    <location>
        <begin position="56"/>
        <end position="66"/>
    </location>
</feature>